<dbReference type="EC" id="2.7.7.77" evidence="9"/>
<dbReference type="SUPFAM" id="SSF53448">
    <property type="entry name" value="Nucleotide-diphospho-sugar transferases"/>
    <property type="match status" value="1"/>
</dbReference>
<dbReference type="EMBL" id="JBHUHZ010000002">
    <property type="protein sequence ID" value="MFD2163317.1"/>
    <property type="molecule type" value="Genomic_DNA"/>
</dbReference>
<evidence type="ECO:0000256" key="1">
    <source>
        <dbReference type="ARBA" id="ARBA00022490"/>
    </source>
</evidence>
<dbReference type="InterPro" id="IPR025877">
    <property type="entry name" value="MobA-like_NTP_Trfase"/>
</dbReference>
<dbReference type="InterPro" id="IPR013482">
    <property type="entry name" value="Molybde_CF_guanTrfase"/>
</dbReference>
<comment type="caution">
    <text evidence="9">The sequence shown here is derived from an EMBL/GenBank/DDBJ whole genome shotgun (WGS) entry which is preliminary data.</text>
</comment>
<keyword evidence="2 9" id="KW-0808">Transferase</keyword>
<keyword evidence="5" id="KW-0460">Magnesium</keyword>
<dbReference type="PANTHER" id="PTHR19136">
    <property type="entry name" value="MOLYBDENUM COFACTOR GUANYLYLTRANSFERASE"/>
    <property type="match status" value="1"/>
</dbReference>
<dbReference type="RefSeq" id="WP_255901084.1">
    <property type="nucleotide sequence ID" value="NZ_JAFMZO010000002.1"/>
</dbReference>
<reference evidence="10" key="1">
    <citation type="journal article" date="2019" name="Int. J. Syst. Evol. Microbiol.">
        <title>The Global Catalogue of Microorganisms (GCM) 10K type strain sequencing project: providing services to taxonomists for standard genome sequencing and annotation.</title>
        <authorList>
            <consortium name="The Broad Institute Genomics Platform"/>
            <consortium name="The Broad Institute Genome Sequencing Center for Infectious Disease"/>
            <person name="Wu L."/>
            <person name="Ma J."/>
        </authorList>
    </citation>
    <scope>NUCLEOTIDE SEQUENCE [LARGE SCALE GENOMIC DNA]</scope>
    <source>
        <strain evidence="10">KCTC 42217</strain>
    </source>
</reference>
<organism evidence="9 10">
    <name type="scientific">Paradesertivirga mongoliensis</name>
    <dbReference type="NCBI Taxonomy" id="2100740"/>
    <lineage>
        <taxon>Bacteria</taxon>
        <taxon>Pseudomonadati</taxon>
        <taxon>Bacteroidota</taxon>
        <taxon>Sphingobacteriia</taxon>
        <taxon>Sphingobacteriales</taxon>
        <taxon>Sphingobacteriaceae</taxon>
        <taxon>Paradesertivirga</taxon>
    </lineage>
</organism>
<accession>A0ABW4ZNV1</accession>
<evidence type="ECO:0000256" key="4">
    <source>
        <dbReference type="ARBA" id="ARBA00022741"/>
    </source>
</evidence>
<evidence type="ECO:0000259" key="8">
    <source>
        <dbReference type="Pfam" id="PF12804"/>
    </source>
</evidence>
<name>A0ABW4ZNV1_9SPHI</name>
<evidence type="ECO:0000256" key="7">
    <source>
        <dbReference type="ARBA" id="ARBA00023150"/>
    </source>
</evidence>
<evidence type="ECO:0000256" key="5">
    <source>
        <dbReference type="ARBA" id="ARBA00022842"/>
    </source>
</evidence>
<keyword evidence="7" id="KW-0501">Molybdenum cofactor biosynthesis</keyword>
<dbReference type="InterPro" id="IPR029044">
    <property type="entry name" value="Nucleotide-diphossugar_trans"/>
</dbReference>
<evidence type="ECO:0000256" key="6">
    <source>
        <dbReference type="ARBA" id="ARBA00023134"/>
    </source>
</evidence>
<keyword evidence="9" id="KW-0548">Nucleotidyltransferase</keyword>
<dbReference type="Pfam" id="PF12804">
    <property type="entry name" value="NTP_transf_3"/>
    <property type="match status" value="1"/>
</dbReference>
<feature type="domain" description="MobA-like NTP transferase" evidence="8">
    <location>
        <begin position="6"/>
        <end position="147"/>
    </location>
</feature>
<dbReference type="PANTHER" id="PTHR19136:SF81">
    <property type="entry name" value="MOLYBDENUM COFACTOR GUANYLYLTRANSFERASE"/>
    <property type="match status" value="1"/>
</dbReference>
<keyword evidence="6" id="KW-0342">GTP-binding</keyword>
<evidence type="ECO:0000313" key="10">
    <source>
        <dbReference type="Proteomes" id="UP001597387"/>
    </source>
</evidence>
<gene>
    <name evidence="9" type="ORF">ACFSJU_13000</name>
</gene>
<protein>
    <submittedName>
        <fullName evidence="9">Molybdenum cofactor guanylyltransferase</fullName>
        <ecNumber evidence="9">2.7.7.77</ecNumber>
    </submittedName>
</protein>
<sequence>MEKLLGVVLCGGQSRRMGSDKGLLIKDAKPWAVHTADKLKDLALQVVVSINETQQEAYQKIFPNTPLIVDHLPIDGPLDGLLSIHRNFPEKDILLMACDLIDMSSDTIKTLISSYRENPSFEYYVYQEEGFTQPFCAIYTGNALNKVYKTFEENELKKYSLHDRFESGHTMYLPVEDAKSFKNYNS</sequence>
<evidence type="ECO:0000256" key="3">
    <source>
        <dbReference type="ARBA" id="ARBA00022723"/>
    </source>
</evidence>
<evidence type="ECO:0000256" key="2">
    <source>
        <dbReference type="ARBA" id="ARBA00022679"/>
    </source>
</evidence>
<keyword evidence="3" id="KW-0479">Metal-binding</keyword>
<evidence type="ECO:0000313" key="9">
    <source>
        <dbReference type="EMBL" id="MFD2163317.1"/>
    </source>
</evidence>
<dbReference type="GO" id="GO:0061603">
    <property type="term" value="F:molybdenum cofactor guanylyltransferase activity"/>
    <property type="evidence" value="ECO:0007669"/>
    <property type="project" value="UniProtKB-EC"/>
</dbReference>
<dbReference type="Gene3D" id="3.90.550.10">
    <property type="entry name" value="Spore Coat Polysaccharide Biosynthesis Protein SpsA, Chain A"/>
    <property type="match status" value="1"/>
</dbReference>
<keyword evidence="10" id="KW-1185">Reference proteome</keyword>
<dbReference type="Proteomes" id="UP001597387">
    <property type="component" value="Unassembled WGS sequence"/>
</dbReference>
<dbReference type="CDD" id="cd02503">
    <property type="entry name" value="MobA"/>
    <property type="match status" value="1"/>
</dbReference>
<keyword evidence="4" id="KW-0547">Nucleotide-binding</keyword>
<keyword evidence="1" id="KW-0963">Cytoplasm</keyword>
<proteinExistence type="predicted"/>